<dbReference type="EMBL" id="BAAAPW010000002">
    <property type="protein sequence ID" value="GAA2035562.1"/>
    <property type="molecule type" value="Genomic_DNA"/>
</dbReference>
<evidence type="ECO:0000256" key="6">
    <source>
        <dbReference type="ARBA" id="ARBA00050026"/>
    </source>
</evidence>
<dbReference type="InterPro" id="IPR036279">
    <property type="entry name" value="5-3_exonuclease_C_sf"/>
</dbReference>
<dbReference type="Gene3D" id="1.10.150.20">
    <property type="entry name" value="5' to 3' exonuclease, C-terminal subdomain"/>
    <property type="match status" value="1"/>
</dbReference>
<reference evidence="9" key="1">
    <citation type="journal article" date="2019" name="Int. J. Syst. Evol. Microbiol.">
        <title>The Global Catalogue of Microorganisms (GCM) 10K type strain sequencing project: providing services to taxonomists for standard genome sequencing and annotation.</title>
        <authorList>
            <consortium name="The Broad Institute Genomics Platform"/>
            <consortium name="The Broad Institute Genome Sequencing Center for Infectious Disease"/>
            <person name="Wu L."/>
            <person name="Ma J."/>
        </authorList>
    </citation>
    <scope>NUCLEOTIDE SEQUENCE [LARGE SCALE GENOMIC DNA]</scope>
    <source>
        <strain evidence="9">JCM 15672</strain>
    </source>
</reference>
<evidence type="ECO:0000256" key="3">
    <source>
        <dbReference type="ARBA" id="ARBA00022839"/>
    </source>
</evidence>
<evidence type="ECO:0000313" key="9">
    <source>
        <dbReference type="Proteomes" id="UP001501196"/>
    </source>
</evidence>
<dbReference type="RefSeq" id="WP_344372648.1">
    <property type="nucleotide sequence ID" value="NZ_BAAAPW010000002.1"/>
</dbReference>
<dbReference type="Gene3D" id="3.40.50.1010">
    <property type="entry name" value="5'-nuclease"/>
    <property type="match status" value="1"/>
</dbReference>
<evidence type="ECO:0000256" key="5">
    <source>
        <dbReference type="ARBA" id="ARBA00049957"/>
    </source>
</evidence>
<name>A0ABP5FZ43_9MICO</name>
<dbReference type="InterPro" id="IPR002421">
    <property type="entry name" value="5-3_exonuclease"/>
</dbReference>
<keyword evidence="2" id="KW-0378">Hydrolase</keyword>
<gene>
    <name evidence="8" type="ORF">GCM10009819_20050</name>
</gene>
<dbReference type="GO" id="GO:0004527">
    <property type="term" value="F:exonuclease activity"/>
    <property type="evidence" value="ECO:0007669"/>
    <property type="project" value="UniProtKB-KW"/>
</dbReference>
<keyword evidence="9" id="KW-1185">Reference proteome</keyword>
<keyword evidence="3 8" id="KW-0269">Exonuclease</keyword>
<dbReference type="SUPFAM" id="SSF47807">
    <property type="entry name" value="5' to 3' exonuclease, C-terminal subdomain"/>
    <property type="match status" value="1"/>
</dbReference>
<evidence type="ECO:0000256" key="1">
    <source>
        <dbReference type="ARBA" id="ARBA00022722"/>
    </source>
</evidence>
<dbReference type="InterPro" id="IPR038969">
    <property type="entry name" value="FEN"/>
</dbReference>
<dbReference type="Pfam" id="PF02739">
    <property type="entry name" value="5_3_exonuc_N"/>
    <property type="match status" value="1"/>
</dbReference>
<dbReference type="InterPro" id="IPR029060">
    <property type="entry name" value="PIN-like_dom_sf"/>
</dbReference>
<evidence type="ECO:0000313" key="8">
    <source>
        <dbReference type="EMBL" id="GAA2035562.1"/>
    </source>
</evidence>
<dbReference type="SMART" id="SM00475">
    <property type="entry name" value="53EXOc"/>
    <property type="match status" value="1"/>
</dbReference>
<dbReference type="SUPFAM" id="SSF88723">
    <property type="entry name" value="PIN domain-like"/>
    <property type="match status" value="1"/>
</dbReference>
<comment type="function">
    <text evidence="5">5'-3' exonuclease acting preferentially on double-stranded DNA.</text>
</comment>
<evidence type="ECO:0000259" key="7">
    <source>
        <dbReference type="SMART" id="SM00475"/>
    </source>
</evidence>
<feature type="domain" description="5'-3' exonuclease" evidence="7">
    <location>
        <begin position="3"/>
        <end position="283"/>
    </location>
</feature>
<dbReference type="CDD" id="cd09898">
    <property type="entry name" value="H3TH_53EXO"/>
    <property type="match status" value="1"/>
</dbReference>
<dbReference type="PANTHER" id="PTHR42646">
    <property type="entry name" value="FLAP ENDONUCLEASE XNI"/>
    <property type="match status" value="1"/>
</dbReference>
<dbReference type="InterPro" id="IPR008918">
    <property type="entry name" value="HhH2"/>
</dbReference>
<protein>
    <recommendedName>
        <fullName evidence="6">5'-3' exonuclease</fullName>
    </recommendedName>
</protein>
<comment type="caution">
    <text evidence="8">The sequence shown here is derived from an EMBL/GenBank/DDBJ whole genome shotgun (WGS) entry which is preliminary data.</text>
</comment>
<dbReference type="PANTHER" id="PTHR42646:SF2">
    <property type="entry name" value="5'-3' EXONUCLEASE FAMILY PROTEIN"/>
    <property type="match status" value="1"/>
</dbReference>
<evidence type="ECO:0000256" key="4">
    <source>
        <dbReference type="ARBA" id="ARBA00023125"/>
    </source>
</evidence>
<dbReference type="SMART" id="SM00279">
    <property type="entry name" value="HhH2"/>
    <property type="match status" value="1"/>
</dbReference>
<dbReference type="InterPro" id="IPR020046">
    <property type="entry name" value="5-3_exonucl_a-hlix_arch_N"/>
</dbReference>
<keyword evidence="4" id="KW-0238">DNA-binding</keyword>
<organism evidence="8 9">
    <name type="scientific">Agromyces tropicus</name>
    <dbReference type="NCBI Taxonomy" id="555371"/>
    <lineage>
        <taxon>Bacteria</taxon>
        <taxon>Bacillati</taxon>
        <taxon>Actinomycetota</taxon>
        <taxon>Actinomycetes</taxon>
        <taxon>Micrococcales</taxon>
        <taxon>Microbacteriaceae</taxon>
        <taxon>Agromyces</taxon>
    </lineage>
</organism>
<keyword evidence="1" id="KW-0540">Nuclease</keyword>
<dbReference type="InterPro" id="IPR020045">
    <property type="entry name" value="DNA_polI_H3TH"/>
</dbReference>
<accession>A0ABP5FZ43</accession>
<dbReference type="Proteomes" id="UP001501196">
    <property type="component" value="Unassembled WGS sequence"/>
</dbReference>
<dbReference type="CDD" id="cd09859">
    <property type="entry name" value="PIN_53EXO"/>
    <property type="match status" value="1"/>
</dbReference>
<proteinExistence type="predicted"/>
<dbReference type="Pfam" id="PF01367">
    <property type="entry name" value="5_3_exonuc"/>
    <property type="match status" value="1"/>
</dbReference>
<evidence type="ECO:0000256" key="2">
    <source>
        <dbReference type="ARBA" id="ARBA00022801"/>
    </source>
</evidence>
<sequence length="322" mass="34274">MADRLMLLDTASLYFRAFYGVPDSLKRADGTPVNAVRGLLDMIARLVTEFEPKHLVACWDDDWRPHWRVELIPSYKAHRVETVVPAGPDVEEVPDPLEAQIPMIRETLGLAGIPIVGVAAHEADDVIGTLATTATMPVDVVSGDRDLFQLVDDDRGVRVIYTARGMNRLELVTNEWVVAKYGIEASQYADFATLRGDSSDGLPGVAGIGEKTAAGLLGDFGSLDAMLAVASGDADAAEAAPATMSASMRAKLTGAHDYLAVAPTVVNVVRDLDLPSAEELGARLAPVTGARRETLEDLAGEWNLGGAVPRLLAAFDRVGSGE</sequence>